<accession>A0ABN2CV12</accession>
<keyword evidence="1" id="KW-1133">Transmembrane helix</keyword>
<evidence type="ECO:0000256" key="1">
    <source>
        <dbReference type="SAM" id="Phobius"/>
    </source>
</evidence>
<feature type="transmembrane region" description="Helical" evidence="1">
    <location>
        <begin position="44"/>
        <end position="62"/>
    </location>
</feature>
<feature type="transmembrane region" description="Helical" evidence="1">
    <location>
        <begin position="170"/>
        <end position="190"/>
    </location>
</feature>
<name>A0ABN2CV12_9ACTN</name>
<keyword evidence="3" id="KW-1185">Reference proteome</keyword>
<evidence type="ECO:0000313" key="2">
    <source>
        <dbReference type="EMBL" id="GAA1564965.1"/>
    </source>
</evidence>
<protein>
    <recommendedName>
        <fullName evidence="4">TrbL/VirB6 plasmid conjugal transfer protein</fullName>
    </recommendedName>
</protein>
<feature type="transmembrane region" description="Helical" evidence="1">
    <location>
        <begin position="259"/>
        <end position="279"/>
    </location>
</feature>
<feature type="transmembrane region" description="Helical" evidence="1">
    <location>
        <begin position="113"/>
        <end position="133"/>
    </location>
</feature>
<organism evidence="2 3">
    <name type="scientific">Kribbella sancticallisti</name>
    <dbReference type="NCBI Taxonomy" id="460087"/>
    <lineage>
        <taxon>Bacteria</taxon>
        <taxon>Bacillati</taxon>
        <taxon>Actinomycetota</taxon>
        <taxon>Actinomycetes</taxon>
        <taxon>Propionibacteriales</taxon>
        <taxon>Kribbellaceae</taxon>
        <taxon>Kribbella</taxon>
    </lineage>
</organism>
<evidence type="ECO:0000313" key="3">
    <source>
        <dbReference type="Proteomes" id="UP001500393"/>
    </source>
</evidence>
<feature type="transmembrane region" description="Helical" evidence="1">
    <location>
        <begin position="197"/>
        <end position="214"/>
    </location>
</feature>
<keyword evidence="1" id="KW-0472">Membrane</keyword>
<feature type="transmembrane region" description="Helical" evidence="1">
    <location>
        <begin position="20"/>
        <end position="37"/>
    </location>
</feature>
<dbReference type="EMBL" id="BAAAOS010000017">
    <property type="protein sequence ID" value="GAA1564965.1"/>
    <property type="molecule type" value="Genomic_DNA"/>
</dbReference>
<dbReference type="Proteomes" id="UP001500393">
    <property type="component" value="Unassembled WGS sequence"/>
</dbReference>
<reference evidence="2 3" key="1">
    <citation type="journal article" date="2019" name="Int. J. Syst. Evol. Microbiol.">
        <title>The Global Catalogue of Microorganisms (GCM) 10K type strain sequencing project: providing services to taxonomists for standard genome sequencing and annotation.</title>
        <authorList>
            <consortium name="The Broad Institute Genomics Platform"/>
            <consortium name="The Broad Institute Genome Sequencing Center for Infectious Disease"/>
            <person name="Wu L."/>
            <person name="Ma J."/>
        </authorList>
    </citation>
    <scope>NUCLEOTIDE SEQUENCE [LARGE SCALE GENOMIC DNA]</scope>
    <source>
        <strain evidence="2 3">JCM 14969</strain>
    </source>
</reference>
<feature type="transmembrane region" description="Helical" evidence="1">
    <location>
        <begin position="82"/>
        <end position="101"/>
    </location>
</feature>
<comment type="caution">
    <text evidence="2">The sequence shown here is derived from an EMBL/GenBank/DDBJ whole genome shotgun (WGS) entry which is preliminary data.</text>
</comment>
<proteinExistence type="predicted"/>
<dbReference type="RefSeq" id="WP_344211814.1">
    <property type="nucleotide sequence ID" value="NZ_BAAAOS010000017.1"/>
</dbReference>
<dbReference type="InterPro" id="IPR045782">
    <property type="entry name" value="TrbL_3"/>
</dbReference>
<dbReference type="Pfam" id="PF19590">
    <property type="entry name" value="TrbL_3"/>
    <property type="match status" value="1"/>
</dbReference>
<keyword evidence="1" id="KW-0812">Transmembrane</keyword>
<feature type="transmembrane region" description="Helical" evidence="1">
    <location>
        <begin position="226"/>
        <end position="247"/>
    </location>
</feature>
<sequence>MIPLRNCWYPPNWDDCIADVLGEAVNLALGPFFGLLFDAIKELVVSAVQAVMQAVGFLWITIDSPNLDGNQTVSFVQGHTQYLLVVAASIAVIVGGIKMAVSQRGEPLRDILKSLLTMTMVSAAGVGFASLLIQASDAFSEWIIGEALGDRSFATKLADIMVNPLKDGGLGLILVVFIGILMVITSLVQLALMIVRYGMLILLVGVLPLTASATNTEVGMMWFKRAVAWLAGFIIYKPVAALIYAAAIKLISAPTDSTLKVITGVTMMLMAVVALPALLRFVSPRTA</sequence>
<gene>
    <name evidence="2" type="ORF">GCM10009789_18170</name>
</gene>
<evidence type="ECO:0008006" key="4">
    <source>
        <dbReference type="Google" id="ProtNLM"/>
    </source>
</evidence>